<keyword evidence="1" id="KW-1133">Transmembrane helix</keyword>
<dbReference type="EMBL" id="SNRY01000051">
    <property type="protein sequence ID" value="KAA6349235.1"/>
    <property type="molecule type" value="Genomic_DNA"/>
</dbReference>
<accession>A0A5J4SVK5</accession>
<dbReference type="InterPro" id="IPR058667">
    <property type="entry name" value="DUF6242_C"/>
</dbReference>
<feature type="domain" description="DUF6242" evidence="3">
    <location>
        <begin position="173"/>
        <end position="472"/>
    </location>
</feature>
<evidence type="ECO:0000313" key="4">
    <source>
        <dbReference type="EMBL" id="KAA6349235.1"/>
    </source>
</evidence>
<gene>
    <name evidence="4" type="ORF">EZS27_003346</name>
</gene>
<dbReference type="SUPFAM" id="SSF110296">
    <property type="entry name" value="Oligoxyloglucan reducing end-specific cellobiohydrolase"/>
    <property type="match status" value="1"/>
</dbReference>
<dbReference type="AlphaFoldDB" id="A0A5J4SVK5"/>
<keyword evidence="1" id="KW-0812">Transmembrane</keyword>
<dbReference type="InterPro" id="IPR023296">
    <property type="entry name" value="Glyco_hydro_beta-prop_sf"/>
</dbReference>
<feature type="transmembrane region" description="Helical" evidence="1">
    <location>
        <begin position="39"/>
        <end position="56"/>
    </location>
</feature>
<dbReference type="Gene3D" id="2.115.10.20">
    <property type="entry name" value="Glycosyl hydrolase domain, family 43"/>
    <property type="match status" value="1"/>
</dbReference>
<dbReference type="Pfam" id="PF25852">
    <property type="entry name" value="DUF6242_C"/>
    <property type="match status" value="1"/>
</dbReference>
<dbReference type="Pfam" id="PF19755">
    <property type="entry name" value="DUF6242"/>
    <property type="match status" value="1"/>
</dbReference>
<keyword evidence="1" id="KW-0472">Membrane</keyword>
<sequence length="473" mass="53257">MINALGIIILYKTLEGLPNSNKNVSIFALYNKQIIQMRIRFLLVIVNIFFASFVVVSCLGSDSVIEYSSDDTIHAFELDTVYGVNYAFTIDQINGKIFNKDSMPVSVDTIINKILITRLEVMGYVLTGDSLLNISDSLDLSKTMEEPLQLKVVAPDGAYTKKYEVEVRVHRQEPDSLAWRKMTTSFSAADITAGRPRSIILDNKIFVYTPTPNGKVYWTSLSNGYEWNDDVTDLPANADLESILTFQGKLYVVTADNKVFSSENGILWSENTALSNNGIDALIASFPNVIAGVKHDDEGKKFFCIVKEDLSGWERGYELPKTSPLFPLKNMSSTVYQTKTGVWKAFMTGNAGDETNPASLTPWFSLDGLRWTAVEAPLTSDTIDYSCPYIQQPSIIRYDDKFYAFGSNFDAFYVSKEGITWNQVKKLVLFPKDFKGRSNYSAVVDEDNYIWIVWSGVGEVWRGRMNKFGFDIK</sequence>
<organism evidence="4">
    <name type="scientific">termite gut metagenome</name>
    <dbReference type="NCBI Taxonomy" id="433724"/>
    <lineage>
        <taxon>unclassified sequences</taxon>
        <taxon>metagenomes</taxon>
        <taxon>organismal metagenomes</taxon>
    </lineage>
</organism>
<evidence type="ECO:0000259" key="2">
    <source>
        <dbReference type="Pfam" id="PF19755"/>
    </source>
</evidence>
<comment type="caution">
    <text evidence="4">The sequence shown here is derived from an EMBL/GenBank/DDBJ whole genome shotgun (WGS) entry which is preliminary data.</text>
</comment>
<evidence type="ECO:0000259" key="3">
    <source>
        <dbReference type="Pfam" id="PF25852"/>
    </source>
</evidence>
<dbReference type="InterPro" id="IPR046209">
    <property type="entry name" value="DUF6242_N"/>
</dbReference>
<evidence type="ECO:0000256" key="1">
    <source>
        <dbReference type="SAM" id="Phobius"/>
    </source>
</evidence>
<reference evidence="4" key="1">
    <citation type="submission" date="2019-03" db="EMBL/GenBank/DDBJ databases">
        <title>Single cell metagenomics reveals metabolic interactions within the superorganism composed of flagellate Streblomastix strix and complex community of Bacteroidetes bacteria on its surface.</title>
        <authorList>
            <person name="Treitli S.C."/>
            <person name="Kolisko M."/>
            <person name="Husnik F."/>
            <person name="Keeling P."/>
            <person name="Hampl V."/>
        </authorList>
    </citation>
    <scope>NUCLEOTIDE SEQUENCE</scope>
    <source>
        <strain evidence="4">STM</strain>
    </source>
</reference>
<protein>
    <submittedName>
        <fullName evidence="4">Uncharacterized protein</fullName>
    </submittedName>
</protein>
<name>A0A5J4SVK5_9ZZZZ</name>
<feature type="domain" description="DUF6242" evidence="2">
    <location>
        <begin position="71"/>
        <end position="167"/>
    </location>
</feature>
<proteinExistence type="predicted"/>